<gene>
    <name evidence="1" type="ORF">HMPREF9960_0248</name>
</gene>
<accession>A0AAV3ECX3</accession>
<name>A0AAV3ECX3_STRCR</name>
<comment type="caution">
    <text evidence="1">The sequence shown here is derived from an EMBL/GenBank/DDBJ whole genome shotgun (WGS) entry which is preliminary data.</text>
</comment>
<dbReference type="EMBL" id="AFUE01000009">
    <property type="protein sequence ID" value="EGU66529.1"/>
    <property type="molecule type" value="Genomic_DNA"/>
</dbReference>
<sequence length="37" mass="4182">MFDFLSYKTDLIGEEYSIAIAESKNPVITEIKDTVSL</sequence>
<reference evidence="1 2" key="1">
    <citation type="submission" date="2011-05" db="EMBL/GenBank/DDBJ databases">
        <authorList>
            <person name="Durkin A.S."/>
            <person name="McCorrison J."/>
            <person name="Torralba M."/>
            <person name="Gillis M."/>
            <person name="Methe B."/>
            <person name="Sutton G."/>
            <person name="Nelson K.E."/>
        </authorList>
    </citation>
    <scope>NUCLEOTIDE SEQUENCE [LARGE SCALE GENOMIC DNA]</scope>
    <source>
        <strain evidence="1 2">ATCC 51100</strain>
    </source>
</reference>
<evidence type="ECO:0000313" key="1">
    <source>
        <dbReference type="EMBL" id="EGU66529.1"/>
    </source>
</evidence>
<evidence type="ECO:0000313" key="2">
    <source>
        <dbReference type="Proteomes" id="UP000004274"/>
    </source>
</evidence>
<organism evidence="1 2">
    <name type="scientific">Streptococcus cristatus ATCC 51100</name>
    <dbReference type="NCBI Taxonomy" id="889201"/>
    <lineage>
        <taxon>Bacteria</taxon>
        <taxon>Bacillati</taxon>
        <taxon>Bacillota</taxon>
        <taxon>Bacilli</taxon>
        <taxon>Lactobacillales</taxon>
        <taxon>Streptococcaceae</taxon>
        <taxon>Streptococcus</taxon>
    </lineage>
</organism>
<protein>
    <submittedName>
        <fullName evidence="1">Uncharacterized protein</fullName>
    </submittedName>
</protein>
<dbReference type="AlphaFoldDB" id="A0AAV3ECX3"/>
<dbReference type="Proteomes" id="UP000004274">
    <property type="component" value="Unassembled WGS sequence"/>
</dbReference>
<proteinExistence type="predicted"/>